<keyword evidence="4" id="KW-1185">Reference proteome</keyword>
<evidence type="ECO:0000259" key="2">
    <source>
        <dbReference type="Pfam" id="PF24754"/>
    </source>
</evidence>
<reference evidence="3 4" key="1">
    <citation type="submission" date="2015-11" db="EMBL/GenBank/DDBJ databases">
        <title>Genomic analysis of 38 Legionella species identifies large and diverse effector repertoires.</title>
        <authorList>
            <person name="Burstein D."/>
            <person name="Amaro F."/>
            <person name="Zusman T."/>
            <person name="Lifshitz Z."/>
            <person name="Cohen O."/>
            <person name="Gilbert J.A."/>
            <person name="Pupko T."/>
            <person name="Shuman H.A."/>
            <person name="Segal G."/>
        </authorList>
    </citation>
    <scope>NUCLEOTIDE SEQUENCE [LARGE SCALE GENOMIC DNA]</scope>
    <source>
        <strain evidence="3 4">CDC#1442-AUS-E</strain>
    </source>
</reference>
<dbReference type="AlphaFoldDB" id="A0A0W0Y666"/>
<accession>A0A0W0Y666</accession>
<dbReference type="STRING" id="45073.Lqui_0922"/>
<dbReference type="InterPro" id="IPR028057">
    <property type="entry name" value="DrrA_P4M"/>
</dbReference>
<dbReference type="OrthoDB" id="569482at2"/>
<dbReference type="Proteomes" id="UP000054618">
    <property type="component" value="Unassembled WGS sequence"/>
</dbReference>
<feature type="domain" description="DrrA phosphatidylinositol 4-phosphate binding" evidence="1">
    <location>
        <begin position="508"/>
        <end position="610"/>
    </location>
</feature>
<sequence>MPTRQPQKFMPNNGRQRYLISKKSFDAIQEYQQQLAQGKAEPGIHMRAAINYFLAEGQEEYNPGKAFSPEDLKKIGALKIEDFAQVIMNTRKNWIFAERVKIGDNQAWNAAEFKILSTVGSVIENATVYDNGRHSNPKTQGDARYADNPHKVHLLCVPGAILDERTNPVDAPRIVDTKEDGSKVINQDKYNEVYMERLELMFAQANELGKQEGRKQLVTLPGIGNGVFAGAFQGKTIPNLQEAITATLKAHPEWEHIGCVWLDGWKSDVVADVNVGNTLLRVRNSGGENGDKTLYSGQPFSDLGQLSKAEEFAESAAEQEQFKEYGRCKIFAWDPFSYEGNDWVKGSRLTDEGCIAATDALAIISGIEGRYKTVPGNEREKAFQPEGFATWDAAFTENNLKQSIADRLHVYNGKALVKSHEVSSNFEQGLLKNIQHHTPGKPFLSQHYAKADWPFVAQYILANENSIRAKTNPGEAVHTLPNIVKEAAFVDQKALANISHSYAHGANSGRLHLYNKAAVAEGMNLVKAELQGLRGDALKRGILDAYKEKIAACGTKEELEDLRKAYDQSDDKKIIESSQGLMSSIRKLETSSQKEMKAMFESADERVKEFESNYKPSVG</sequence>
<dbReference type="InterPro" id="IPR038346">
    <property type="entry name" value="DrrA_PI4P-bd_sf"/>
</dbReference>
<evidence type="ECO:0000259" key="1">
    <source>
        <dbReference type="Pfam" id="PF14860"/>
    </source>
</evidence>
<comment type="caution">
    <text evidence="3">The sequence shown here is derived from an EMBL/GenBank/DDBJ whole genome shotgun (WGS) entry which is preliminary data.</text>
</comment>
<gene>
    <name evidence="3" type="ORF">Lqui_0922</name>
</gene>
<feature type="domain" description="Macrodomain effector MavL" evidence="2">
    <location>
        <begin position="19"/>
        <end position="374"/>
    </location>
</feature>
<dbReference type="Gene3D" id="1.20.1280.280">
    <property type="match status" value="1"/>
</dbReference>
<dbReference type="PATRIC" id="fig|45073.5.peg.974"/>
<dbReference type="GO" id="GO:0031267">
    <property type="term" value="F:small GTPase binding"/>
    <property type="evidence" value="ECO:0007669"/>
    <property type="project" value="InterPro"/>
</dbReference>
<dbReference type="InterPro" id="IPR057098">
    <property type="entry name" value="MavL"/>
</dbReference>
<evidence type="ECO:0000313" key="4">
    <source>
        <dbReference type="Proteomes" id="UP000054618"/>
    </source>
</evidence>
<organism evidence="3 4">
    <name type="scientific">Legionella quinlivanii</name>
    <dbReference type="NCBI Taxonomy" id="45073"/>
    <lineage>
        <taxon>Bacteria</taxon>
        <taxon>Pseudomonadati</taxon>
        <taxon>Pseudomonadota</taxon>
        <taxon>Gammaproteobacteria</taxon>
        <taxon>Legionellales</taxon>
        <taxon>Legionellaceae</taxon>
        <taxon>Legionella</taxon>
    </lineage>
</organism>
<dbReference type="Pfam" id="PF14860">
    <property type="entry name" value="DrrA_P4M"/>
    <property type="match status" value="1"/>
</dbReference>
<name>A0A0W0Y666_9GAMM</name>
<evidence type="ECO:0000313" key="3">
    <source>
        <dbReference type="EMBL" id="KTD52078.1"/>
    </source>
</evidence>
<dbReference type="GO" id="GO:0044161">
    <property type="term" value="C:host cell cytoplasmic vesicle"/>
    <property type="evidence" value="ECO:0007669"/>
    <property type="project" value="InterPro"/>
</dbReference>
<dbReference type="Pfam" id="PF24754">
    <property type="entry name" value="MavL"/>
    <property type="match status" value="1"/>
</dbReference>
<proteinExistence type="predicted"/>
<protein>
    <submittedName>
        <fullName evidence="3">Uncharacterized protein</fullName>
    </submittedName>
</protein>
<dbReference type="EMBL" id="LNYS01000006">
    <property type="protein sequence ID" value="KTD52078.1"/>
    <property type="molecule type" value="Genomic_DNA"/>
</dbReference>